<proteinExistence type="inferred from homology"/>
<dbReference type="InterPro" id="IPR000832">
    <property type="entry name" value="GPCR_2_secretin-like"/>
</dbReference>
<evidence type="ECO:0000259" key="35">
    <source>
        <dbReference type="PROSITE" id="PS51132"/>
    </source>
</evidence>
<keyword evidence="9" id="KW-0430">Lectin</keyword>
<evidence type="ECO:0000256" key="24">
    <source>
        <dbReference type="ARBA" id="ARBA00093322"/>
    </source>
</evidence>
<dbReference type="InterPro" id="IPR001879">
    <property type="entry name" value="GPCR_2_extracellular_dom"/>
</dbReference>
<dbReference type="Pfam" id="PF02191">
    <property type="entry name" value="OLF"/>
    <property type="match status" value="1"/>
</dbReference>
<keyword evidence="11 29" id="KW-1133">Transmembrane helix</keyword>
<dbReference type="GO" id="GO:0160221">
    <property type="term" value="P:Rho-activating G protein-coupled receptor signaling pathway"/>
    <property type="evidence" value="ECO:0007669"/>
    <property type="project" value="UniProtKB-ARBA"/>
</dbReference>
<comment type="subunit">
    <text evidence="26">Heterodimer of 2 chains generated by proteolytic processing; the large extracellular N-terminal fragment and the membrane-bound C-terminal fragment predominantly remain associated and non-covalently linked. Interacts (via olfactomedin-like domain) with FLRT1 (via extracellular domain). Interacts (via olfactomedin-like domain) with FLRT2 (via extracellular domain). Interacts (via olfactomedin-like domain) with FLRT3 (via extracellular domain); the interaction is direct. Interacts (via extracellular domain) with TENM1. Interacts (via extracellular domain) with TENM2. Interacts (via extracellular domain) with TENM3. Identified in a complex with FLRT3 and UNC5B; does not interact with UNC5B by itself. Identified in a complex with FLRT3 and UNC5D; does not interact with UNC5D by itself.</text>
</comment>
<evidence type="ECO:0000256" key="23">
    <source>
        <dbReference type="ARBA" id="ARBA00082929"/>
    </source>
</evidence>
<dbReference type="InterPro" id="IPR000203">
    <property type="entry name" value="GPS"/>
</dbReference>
<evidence type="ECO:0000259" key="31">
    <source>
        <dbReference type="PROSITE" id="PS50221"/>
    </source>
</evidence>
<evidence type="ECO:0000256" key="15">
    <source>
        <dbReference type="ARBA" id="ARBA00023157"/>
    </source>
</evidence>
<dbReference type="GO" id="GO:0007166">
    <property type="term" value="P:cell surface receptor signaling pathway"/>
    <property type="evidence" value="ECO:0007669"/>
    <property type="project" value="InterPro"/>
</dbReference>
<dbReference type="FunFam" id="1.20.1070.10:FF:000011">
    <property type="entry name" value="Adhesion G protein-coupled receptor L2"/>
    <property type="match status" value="1"/>
</dbReference>
<dbReference type="InterPro" id="IPR017983">
    <property type="entry name" value="GPCR_2_secretin-like_CS"/>
</dbReference>
<evidence type="ECO:0000256" key="11">
    <source>
        <dbReference type="ARBA" id="ARBA00022989"/>
    </source>
</evidence>
<dbReference type="SUPFAM" id="SSF81321">
    <property type="entry name" value="Family A G protein-coupled receptor-like"/>
    <property type="match status" value="1"/>
</dbReference>
<keyword evidence="4" id="KW-1003">Cell membrane</keyword>
<comment type="subunit">
    <text evidence="25">Interacts (via PDZ-binding motif) with SHANK3. Interacts (via PDZ-binding motif) with DLG4.</text>
</comment>
<feature type="transmembrane region" description="Helical" evidence="29">
    <location>
        <begin position="1094"/>
        <end position="1117"/>
    </location>
</feature>
<dbReference type="InterPro" id="IPR000922">
    <property type="entry name" value="Lectin_gal-bd_dom"/>
</dbReference>
<evidence type="ECO:0000259" key="33">
    <source>
        <dbReference type="PROSITE" id="PS50228"/>
    </source>
</evidence>
<keyword evidence="20" id="KW-0966">Cell projection</keyword>
<dbReference type="PRINTS" id="PR01444">
    <property type="entry name" value="LATROPHILIN"/>
</dbReference>
<evidence type="ECO:0000256" key="14">
    <source>
        <dbReference type="ARBA" id="ARBA00023136"/>
    </source>
</evidence>
<evidence type="ECO:0000256" key="7">
    <source>
        <dbReference type="ARBA" id="ARBA00022723"/>
    </source>
</evidence>
<evidence type="ECO:0000256" key="6">
    <source>
        <dbReference type="ARBA" id="ARBA00022692"/>
    </source>
</evidence>
<evidence type="ECO:0000256" key="9">
    <source>
        <dbReference type="ARBA" id="ARBA00022734"/>
    </source>
</evidence>
<evidence type="ECO:0000256" key="28">
    <source>
        <dbReference type="SAM" id="MobiDB-lite"/>
    </source>
</evidence>
<evidence type="ECO:0000256" key="25">
    <source>
        <dbReference type="ARBA" id="ARBA00093488"/>
    </source>
</evidence>
<dbReference type="GO" id="GO:0007189">
    <property type="term" value="P:adenylate cyclase-activating G protein-coupled receptor signaling pathway"/>
    <property type="evidence" value="ECO:0007669"/>
    <property type="project" value="TreeGrafter"/>
</dbReference>
<dbReference type="InterPro" id="IPR003112">
    <property type="entry name" value="Olfac-like_dom"/>
</dbReference>
<dbReference type="PROSITE" id="PS50221">
    <property type="entry name" value="GAIN_B"/>
    <property type="match status" value="1"/>
</dbReference>
<feature type="domain" description="G-protein coupled receptors family 2 profile 2" evidence="34">
    <location>
        <begin position="877"/>
        <end position="1118"/>
    </location>
</feature>
<dbReference type="InterPro" id="IPR003924">
    <property type="entry name" value="GPCR_2_latrophilin"/>
</dbReference>
<dbReference type="Gene3D" id="4.10.1240.10">
    <property type="entry name" value="GPCR, family 2, extracellular hormone receptor domain"/>
    <property type="match status" value="1"/>
</dbReference>
<name>A0A2J8TL44_PONAB</name>
<keyword evidence="14 29" id="KW-0472">Membrane</keyword>
<dbReference type="CDD" id="cd22846">
    <property type="entry name" value="Gal_Rha_Lectin_LPHN3"/>
    <property type="match status" value="1"/>
</dbReference>
<comment type="caution">
    <text evidence="36">The sequence shown here is derived from an EMBL/GenBank/DDBJ whole genome shotgun (WGS) entry which is preliminary data.</text>
</comment>
<evidence type="ECO:0000256" key="12">
    <source>
        <dbReference type="ARBA" id="ARBA00023018"/>
    </source>
</evidence>
<evidence type="ECO:0000256" key="10">
    <source>
        <dbReference type="ARBA" id="ARBA00022949"/>
    </source>
</evidence>
<evidence type="ECO:0000256" key="5">
    <source>
        <dbReference type="ARBA" id="ARBA00022553"/>
    </source>
</evidence>
<evidence type="ECO:0000256" key="3">
    <source>
        <dbReference type="ARBA" id="ARBA00010933"/>
    </source>
</evidence>
<dbReference type="Gene3D" id="2.60.220.50">
    <property type="match status" value="1"/>
</dbReference>
<dbReference type="Pfam" id="PF01825">
    <property type="entry name" value="GPS"/>
    <property type="match status" value="1"/>
</dbReference>
<dbReference type="Pfam" id="PF16489">
    <property type="entry name" value="GAIN"/>
    <property type="match status" value="1"/>
</dbReference>
<keyword evidence="5" id="KW-0597">Phosphoprotein</keyword>
<feature type="transmembrane region" description="Helical" evidence="29">
    <location>
        <begin position="879"/>
        <end position="902"/>
    </location>
</feature>
<feature type="signal peptide" evidence="30">
    <location>
        <begin position="1"/>
        <end position="19"/>
    </location>
</feature>
<keyword evidence="18" id="KW-0807">Transducer</keyword>
<feature type="domain" description="SUEL-type lectin" evidence="33">
    <location>
        <begin position="35"/>
        <end position="124"/>
    </location>
</feature>
<keyword evidence="13" id="KW-0297">G-protein coupled receptor</keyword>
<feature type="transmembrane region" description="Helical" evidence="29">
    <location>
        <begin position="938"/>
        <end position="960"/>
    </location>
</feature>
<feature type="transmembrane region" description="Helical" evidence="29">
    <location>
        <begin position="1065"/>
        <end position="1088"/>
    </location>
</feature>
<dbReference type="PANTHER" id="PTHR12011:SF60">
    <property type="entry name" value="ADHESION G PROTEIN-COUPLED RECEPTOR L3"/>
    <property type="match status" value="1"/>
</dbReference>
<evidence type="ECO:0000256" key="29">
    <source>
        <dbReference type="SAM" id="Phobius"/>
    </source>
</evidence>
<dbReference type="Gene3D" id="1.25.40.610">
    <property type="match status" value="1"/>
</dbReference>
<dbReference type="InterPro" id="IPR003334">
    <property type="entry name" value="GPCR_2_latrophilin_rcpt_C"/>
</dbReference>
<dbReference type="Pfam" id="PF00002">
    <property type="entry name" value="7tm_2"/>
    <property type="match status" value="1"/>
</dbReference>
<evidence type="ECO:0000259" key="34">
    <source>
        <dbReference type="PROSITE" id="PS50261"/>
    </source>
</evidence>
<dbReference type="InterPro" id="IPR017981">
    <property type="entry name" value="GPCR_2-like_7TM"/>
</dbReference>
<dbReference type="GO" id="GO:0030424">
    <property type="term" value="C:axon"/>
    <property type="evidence" value="ECO:0007669"/>
    <property type="project" value="UniProtKB-SubCell"/>
</dbReference>
<dbReference type="EMBL" id="NDHI03003492">
    <property type="protein sequence ID" value="PNJ33752.1"/>
    <property type="molecule type" value="Genomic_DNA"/>
</dbReference>
<dbReference type="SMART" id="SM00284">
    <property type="entry name" value="OLF"/>
    <property type="match status" value="1"/>
</dbReference>
<evidence type="ECO:0000256" key="26">
    <source>
        <dbReference type="ARBA" id="ARBA00093538"/>
    </source>
</evidence>
<dbReference type="Pfam" id="PF02140">
    <property type="entry name" value="SUEL_Lectin"/>
    <property type="match status" value="1"/>
</dbReference>
<evidence type="ECO:0000256" key="18">
    <source>
        <dbReference type="ARBA" id="ARBA00023224"/>
    </source>
</evidence>
<dbReference type="PROSITE" id="PS50227">
    <property type="entry name" value="G_PROTEIN_RECEP_F2_3"/>
    <property type="match status" value="1"/>
</dbReference>
<reference evidence="36" key="1">
    <citation type="submission" date="2017-12" db="EMBL/GenBank/DDBJ databases">
        <title>High-resolution comparative analysis of great ape genomes.</title>
        <authorList>
            <person name="Pollen A."/>
            <person name="Hastie A."/>
            <person name="Hormozdiari F."/>
            <person name="Dougherty M."/>
            <person name="Liu R."/>
            <person name="Chaisson M."/>
            <person name="Hoppe E."/>
            <person name="Hill C."/>
            <person name="Pang A."/>
            <person name="Hillier L."/>
            <person name="Baker C."/>
            <person name="Armstrong J."/>
            <person name="Shendure J."/>
            <person name="Paten B."/>
            <person name="Wilson R."/>
            <person name="Chao H."/>
            <person name="Schneider V."/>
            <person name="Ventura M."/>
            <person name="Kronenberg Z."/>
            <person name="Murali S."/>
            <person name="Gordon D."/>
            <person name="Cantsilieris S."/>
            <person name="Munson K."/>
            <person name="Nelson B."/>
            <person name="Raja A."/>
            <person name="Underwood J."/>
            <person name="Diekhans M."/>
            <person name="Fiddes I."/>
            <person name="Haussler D."/>
            <person name="Eichler E."/>
        </authorList>
    </citation>
    <scope>NUCLEOTIDE SEQUENCE [LARGE SCALE GENOMIC DNA]</scope>
    <source>
        <strain evidence="36">Susie</strain>
    </source>
</reference>
<dbReference type="FunFam" id="2.60.120.740:FF:000001">
    <property type="entry name" value="Adhesion G protein-coupled receptor L2"/>
    <property type="match status" value="1"/>
</dbReference>
<keyword evidence="16" id="KW-0675">Receptor</keyword>
<feature type="domain" description="GAIN-B" evidence="31">
    <location>
        <begin position="688"/>
        <end position="867"/>
    </location>
</feature>
<dbReference type="PANTHER" id="PTHR12011">
    <property type="entry name" value="ADHESION G-PROTEIN COUPLED RECEPTOR"/>
    <property type="match status" value="1"/>
</dbReference>
<dbReference type="GO" id="GO:0098742">
    <property type="term" value="P:cell-cell adhesion via plasma-membrane adhesion molecules"/>
    <property type="evidence" value="ECO:0007669"/>
    <property type="project" value="UniProtKB-ARBA"/>
</dbReference>
<dbReference type="GO" id="GO:0070161">
    <property type="term" value="C:anchoring junction"/>
    <property type="evidence" value="ECO:0007669"/>
    <property type="project" value="UniProtKB-SubCell"/>
</dbReference>
<comment type="subcellular location">
    <subcellularLocation>
        <location evidence="1">Cell junction</location>
    </subcellularLocation>
    <subcellularLocation>
        <location evidence="2">Cell projection</location>
        <location evidence="2">Axon</location>
    </subcellularLocation>
    <subcellularLocation>
        <location evidence="21">Postsynaptic cell membrane</location>
        <topology evidence="21">Multi-pass membrane protein</topology>
    </subcellularLocation>
</comment>
<feature type="domain" description="G-protein coupled receptors family 2 profile 1" evidence="32">
    <location>
        <begin position="498"/>
        <end position="554"/>
    </location>
</feature>
<dbReference type="InterPro" id="IPR046338">
    <property type="entry name" value="GAIN_dom_sf"/>
</dbReference>
<accession>A0A2J8TL44</accession>
<keyword evidence="10" id="KW-0965">Cell junction</keyword>
<evidence type="ECO:0000256" key="2">
    <source>
        <dbReference type="ARBA" id="ARBA00004489"/>
    </source>
</evidence>
<evidence type="ECO:0000256" key="17">
    <source>
        <dbReference type="ARBA" id="ARBA00023180"/>
    </source>
</evidence>
<evidence type="ECO:0000256" key="22">
    <source>
        <dbReference type="ARBA" id="ARBA00070289"/>
    </source>
</evidence>
<dbReference type="InterPro" id="IPR032471">
    <property type="entry name" value="AGRL2-4_GAIN_subdom_A"/>
</dbReference>
<dbReference type="InterPro" id="IPR043159">
    <property type="entry name" value="Lectin_gal-bd_sf"/>
</dbReference>
<dbReference type="Pfam" id="PF02793">
    <property type="entry name" value="HRM"/>
    <property type="match status" value="1"/>
</dbReference>
<comment type="similarity">
    <text evidence="3">Belongs to the G-protein coupled receptor 2 family. LN-TM7 subfamily.</text>
</comment>
<dbReference type="AlphaFoldDB" id="A0A2J8TL44"/>
<feature type="region of interest" description="Disordered" evidence="28">
    <location>
        <begin position="1137"/>
        <end position="1161"/>
    </location>
</feature>
<dbReference type="GO" id="GO:0005509">
    <property type="term" value="F:calcium ion binding"/>
    <property type="evidence" value="ECO:0007669"/>
    <property type="project" value="UniProtKB-ARBA"/>
</dbReference>
<feature type="transmembrane region" description="Helical" evidence="29">
    <location>
        <begin position="981"/>
        <end position="1001"/>
    </location>
</feature>
<gene>
    <name evidence="36" type="ORF">CR201_G0034253</name>
</gene>
<dbReference type="PROSITE" id="PS00650">
    <property type="entry name" value="G_PROTEIN_RECEP_F2_2"/>
    <property type="match status" value="1"/>
</dbReference>
<dbReference type="FunFam" id="1.25.40.610:FF:000003">
    <property type="entry name" value="adhesion G protein-coupled receptor L3"/>
    <property type="match status" value="1"/>
</dbReference>
<dbReference type="PRINTS" id="PR00249">
    <property type="entry name" value="GPCRSECRETIN"/>
</dbReference>
<keyword evidence="12" id="KW-0770">Synapse</keyword>
<feature type="transmembrane region" description="Helical" evidence="29">
    <location>
        <begin position="1021"/>
        <end position="1044"/>
    </location>
</feature>
<evidence type="ECO:0000256" key="19">
    <source>
        <dbReference type="ARBA" id="ARBA00023257"/>
    </source>
</evidence>
<evidence type="ECO:0000256" key="8">
    <source>
        <dbReference type="ARBA" id="ARBA00022729"/>
    </source>
</evidence>
<evidence type="ECO:0000256" key="4">
    <source>
        <dbReference type="ARBA" id="ARBA00022475"/>
    </source>
</evidence>
<dbReference type="Gene3D" id="2.60.120.740">
    <property type="match status" value="1"/>
</dbReference>
<evidence type="ECO:0000256" key="16">
    <source>
        <dbReference type="ARBA" id="ARBA00023170"/>
    </source>
</evidence>
<keyword evidence="19" id="KW-0628">Postsynaptic cell membrane</keyword>
<evidence type="ECO:0000256" key="21">
    <source>
        <dbReference type="ARBA" id="ARBA00034104"/>
    </source>
</evidence>
<dbReference type="GO" id="GO:0004930">
    <property type="term" value="F:G protein-coupled receptor activity"/>
    <property type="evidence" value="ECO:0007669"/>
    <property type="project" value="UniProtKB-KW"/>
</dbReference>
<dbReference type="GO" id="GO:0045211">
    <property type="term" value="C:postsynaptic membrane"/>
    <property type="evidence" value="ECO:0007669"/>
    <property type="project" value="UniProtKB-SubCell"/>
</dbReference>
<keyword evidence="8 30" id="KW-0732">Signal</keyword>
<dbReference type="SMART" id="SM00008">
    <property type="entry name" value="HormR"/>
    <property type="match status" value="1"/>
</dbReference>
<evidence type="ECO:0000256" key="30">
    <source>
        <dbReference type="SAM" id="SignalP"/>
    </source>
</evidence>
<feature type="domain" description="Olfactomedin-like" evidence="35">
    <location>
        <begin position="134"/>
        <end position="393"/>
    </location>
</feature>
<feature type="compositionally biased region" description="Low complexity" evidence="28">
    <location>
        <begin position="428"/>
        <end position="458"/>
    </location>
</feature>
<evidence type="ECO:0000259" key="32">
    <source>
        <dbReference type="PROSITE" id="PS50227"/>
    </source>
</evidence>
<dbReference type="Gene3D" id="1.20.1070.10">
    <property type="entry name" value="Rhodopsin 7-helix transmembrane proteins"/>
    <property type="match status" value="1"/>
</dbReference>
<dbReference type="Pfam" id="PF02354">
    <property type="entry name" value="Latrophilin"/>
    <property type="match status" value="1"/>
</dbReference>
<protein>
    <recommendedName>
        <fullName evidence="22">Adhesion G protein-coupled receptor L3</fullName>
    </recommendedName>
    <alternativeName>
        <fullName evidence="23">Latrophilin-3</fullName>
    </alternativeName>
</protein>
<dbReference type="GO" id="GO:0030246">
    <property type="term" value="F:carbohydrate binding"/>
    <property type="evidence" value="ECO:0007669"/>
    <property type="project" value="UniProtKB-KW"/>
</dbReference>
<evidence type="ECO:0000256" key="20">
    <source>
        <dbReference type="ARBA" id="ARBA00023273"/>
    </source>
</evidence>
<keyword evidence="15 27" id="KW-1015">Disulfide bond</keyword>
<dbReference type="InterPro" id="IPR036445">
    <property type="entry name" value="GPCR_2_extracell_dom_sf"/>
</dbReference>
<dbReference type="InterPro" id="IPR057244">
    <property type="entry name" value="GAIN_B"/>
</dbReference>
<evidence type="ECO:0000256" key="27">
    <source>
        <dbReference type="PROSITE-ProRule" id="PRU00446"/>
    </source>
</evidence>
<dbReference type="FunFam" id="2.60.220.50:FF:000001">
    <property type="entry name" value="Adhesion G protein-coupled receptor L2"/>
    <property type="match status" value="1"/>
</dbReference>
<feature type="disulfide bond" evidence="27">
    <location>
        <begin position="135"/>
        <end position="317"/>
    </location>
</feature>
<keyword evidence="6 29" id="KW-0812">Transmembrane</keyword>
<keyword evidence="7" id="KW-0479">Metal-binding</keyword>
<dbReference type="FunFam" id="4.10.1240.10:FF:000004">
    <property type="entry name" value="Adhesion G protein-coupled receptor L3"/>
    <property type="match status" value="1"/>
</dbReference>
<evidence type="ECO:0000256" key="1">
    <source>
        <dbReference type="ARBA" id="ARBA00004282"/>
    </source>
</evidence>
<organism evidence="36">
    <name type="scientific">Pongo abelii</name>
    <name type="common">Sumatran orangutan</name>
    <name type="synonym">Pongo pygmaeus abelii</name>
    <dbReference type="NCBI Taxonomy" id="9601"/>
    <lineage>
        <taxon>Eukaryota</taxon>
        <taxon>Metazoa</taxon>
        <taxon>Chordata</taxon>
        <taxon>Craniata</taxon>
        <taxon>Vertebrata</taxon>
        <taxon>Euteleostomi</taxon>
        <taxon>Mammalia</taxon>
        <taxon>Eutheria</taxon>
        <taxon>Euarchontoglires</taxon>
        <taxon>Primates</taxon>
        <taxon>Haplorrhini</taxon>
        <taxon>Catarrhini</taxon>
        <taxon>Hominidae</taxon>
        <taxon>Pongo</taxon>
    </lineage>
</organism>
<dbReference type="SMART" id="SM00303">
    <property type="entry name" value="GPS"/>
    <property type="match status" value="1"/>
</dbReference>
<feature type="transmembrane region" description="Helical" evidence="29">
    <location>
        <begin position="914"/>
        <end position="932"/>
    </location>
</feature>
<evidence type="ECO:0000313" key="36">
    <source>
        <dbReference type="EMBL" id="PNJ33752.1"/>
    </source>
</evidence>
<feature type="chain" id="PRO_5014332484" description="Adhesion G protein-coupled receptor L3" evidence="30">
    <location>
        <begin position="20"/>
        <end position="1274"/>
    </location>
</feature>
<sequence>MWPSQLLIFMMLLAPIIHAFSRAPIPMAVVRRELSCESYPIELRCPGTDVIMIESANYGRTDDKICDSDPAQMENIRCYLPDAYKIMSQRCNNRTQCAVVAGPDVFPDPCPGTYKYLEVQYECVPYKVEQKVFLCPGLLKGVYQSEHLFESDHQSGAWCKDPLQASDKIYYMPWTPYRTDTLTEYSSKDDFIAGRPTTTYKLPHRVDGTGFVVYDGALFFNKERTRNIVKFDLRTRIKSGEAIIANANYHDTSPYRWGGKSDIDLAVDENGLWVIYATEQNNGKIVISQLNPYTLRIEGTWDTAYDKRSASNAFMICGILYVVKSVYEDDDNEATGNKIDYIYNTDQSKDSLVDVPFPNSYQYIAAVDYNPRDNLLYVWNNYHVVKYSLDFGPLDSRSGQAHHGQVSYISPPIHLDSELERPSVKDISTTGPLGMGSTTTSTTLRTTTLSPGRSTTPSVSGRRNRSTSTPSPAVEVLDDMTTHLPSASSQIPALEESCEAVEAREIMWFKTRQGQIAKQPCPAGTIGVSTYLCLAPDGIWDPQGPDLSNCSSPWVNHITQKLKSGETAANIARELAEQTRNHLNAGDITYSVRAMDQLVGLLDVQLRNLTPGGKDSAARSLNKLQKRERSCRAYVQAMVETVNNLLQPQALNAWRDLTTSDQLRAATMLLHTVEESAFVLADNLLKTDIVRENTDNIKLEVARLSTEGSLEDLKFPENMGHGSTIQLSANTLKQNGRNGEIRVAFVLYNNLGPYLSTENASMKLGTEALSTNHSVIVNSPVITAAINKEFSNKVYLADPVVFTVKHIKQSEENFNPNCSFWSYSKRTMTGYWSTQGCRLLTTNKTHTTCSCNHLTNFAVLMAHVEVKHSDAVHDLLLDVITWVGILLSLVCLLICIFTFCFFRGLQSDRNTIHKNLCISLFVAELLFLIGINRTDQPIACAVFAALLHFFFLAAFTWMFLEGVQLYIMLVEVFESEHSRRKYFYLVGYGMPALIVAVSAAVDYRSYGTDKVCWLRLDTYFIWSFIGPATLIIMLNVIFLGIALYKMFHHTAILKPESGCLDNIKSWVIGAIALLCLLGLTWAFGLMYINESTVIMAYLFTIFNSLQGMFIFIFHCVLQKKVRKEYGKCLRTHCCSGKSTESSIGSGKTSGSRTPGRYSTGSQSRIRRMWNDTVRKQSESSFITGDINSSASLNRGAMANHLISSALLRPHGTNNPYNTLLGEPAVCNNPSVSMYNAQEPYRETSMGVKLNIAYQIGASEQCQGYKCHGYSTTEW</sequence>
<comment type="function">
    <text evidence="24">Orphan adhesion G-protein coupled receptor (aGPCR), which mediates synapse specificity. Ligand binding causes a conformation change that triggers signaling via guanine nucleotide-binding proteins (G proteins) and modulates the activity of downstream effectors, such as adenylate cyclase. Isoform 1 is specifically coupled to G(s) G proteins and mediates activation of adenylate cyclase activity. Following G-protein coupled receptor activation, undergoes liquid-liquid phase transition, associates with (1) cell adhesion molecules that are expressed at the surface of adjacent cells, as well as (2) PDZ-containing proteins, such as SHANK3 and DLG4, in the cytoplasm to direct synapse formation.</text>
</comment>
<feature type="region of interest" description="Disordered" evidence="28">
    <location>
        <begin position="426"/>
        <end position="473"/>
    </location>
</feature>
<keyword evidence="17" id="KW-0325">Glycoprotein</keyword>
<dbReference type="PROSITE" id="PS50228">
    <property type="entry name" value="SUEL_LECTIN"/>
    <property type="match status" value="1"/>
</dbReference>
<evidence type="ECO:0000256" key="13">
    <source>
        <dbReference type="ARBA" id="ARBA00023040"/>
    </source>
</evidence>
<dbReference type="PROSITE" id="PS50261">
    <property type="entry name" value="G_PROTEIN_RECEP_F2_4"/>
    <property type="match status" value="1"/>
</dbReference>
<dbReference type="PROSITE" id="PS51132">
    <property type="entry name" value="OLF"/>
    <property type="match status" value="1"/>
</dbReference>